<accession>A0A8T0FH44</accession>
<reference evidence="1" key="2">
    <citation type="submission" date="2020-06" db="EMBL/GenBank/DDBJ databases">
        <authorList>
            <person name="Sheffer M."/>
        </authorList>
    </citation>
    <scope>NUCLEOTIDE SEQUENCE</scope>
</reference>
<proteinExistence type="predicted"/>
<dbReference type="EMBL" id="JABXBU010000011">
    <property type="protein sequence ID" value="KAF8790594.1"/>
    <property type="molecule type" value="Genomic_DNA"/>
</dbReference>
<sequence length="145" mass="16220">MTYIQINQSSGLDLTYERKKISKENVKRLVEENIQPTEEKMAIKAVTALRNKGIAVDCLDEEGVPKLIQMIQGNQRLAETIQCKKPSTRLPRCIIYDIPNGIGDVELLEVLELTIEAPKDSMKLSFIIKGIRGLQSPGNLREAGL</sequence>
<organism evidence="1 2">
    <name type="scientific">Argiope bruennichi</name>
    <name type="common">Wasp spider</name>
    <name type="synonym">Aranea bruennichi</name>
    <dbReference type="NCBI Taxonomy" id="94029"/>
    <lineage>
        <taxon>Eukaryota</taxon>
        <taxon>Metazoa</taxon>
        <taxon>Ecdysozoa</taxon>
        <taxon>Arthropoda</taxon>
        <taxon>Chelicerata</taxon>
        <taxon>Arachnida</taxon>
        <taxon>Araneae</taxon>
        <taxon>Araneomorphae</taxon>
        <taxon>Entelegynae</taxon>
        <taxon>Araneoidea</taxon>
        <taxon>Araneidae</taxon>
        <taxon>Argiope</taxon>
    </lineage>
</organism>
<name>A0A8T0FH44_ARGBR</name>
<reference evidence="1" key="1">
    <citation type="journal article" date="2020" name="bioRxiv">
        <title>Chromosome-level reference genome of the European wasp spider Argiope bruennichi: a resource for studies on range expansion and evolutionary adaptation.</title>
        <authorList>
            <person name="Sheffer M.M."/>
            <person name="Hoppe A."/>
            <person name="Krehenwinkel H."/>
            <person name="Uhl G."/>
            <person name="Kuss A.W."/>
            <person name="Jensen L."/>
            <person name="Jensen C."/>
            <person name="Gillespie R.G."/>
            <person name="Hoff K.J."/>
            <person name="Prost S."/>
        </authorList>
    </citation>
    <scope>NUCLEOTIDE SEQUENCE</scope>
</reference>
<protein>
    <submittedName>
        <fullName evidence="1">Uncharacterized protein</fullName>
    </submittedName>
</protein>
<comment type="caution">
    <text evidence="1">The sequence shown here is derived from an EMBL/GenBank/DDBJ whole genome shotgun (WGS) entry which is preliminary data.</text>
</comment>
<evidence type="ECO:0000313" key="2">
    <source>
        <dbReference type="Proteomes" id="UP000807504"/>
    </source>
</evidence>
<keyword evidence="2" id="KW-1185">Reference proteome</keyword>
<gene>
    <name evidence="1" type="ORF">HNY73_005591</name>
</gene>
<dbReference type="AlphaFoldDB" id="A0A8T0FH44"/>
<dbReference type="Proteomes" id="UP000807504">
    <property type="component" value="Unassembled WGS sequence"/>
</dbReference>
<evidence type="ECO:0000313" key="1">
    <source>
        <dbReference type="EMBL" id="KAF8790594.1"/>
    </source>
</evidence>